<dbReference type="SMART" id="SM01043">
    <property type="entry name" value="BTAD"/>
    <property type="match status" value="1"/>
</dbReference>
<proteinExistence type="predicted"/>
<sequence>MMLKLYFLGKANFEYKGEDITERLGNKTIALVCLLILNQNKYLSREKLITYLWPDSNEDAAKYNLRFNIWMIKKNIGTDENGEEFLYVDKERCGINEKYIFYCDILQIMKFKPGREDSIEGLLALRASFAGDFMEGCYFNNCNDFNEIIIFERTHFEDQRVKILKRLTELYEEEGDTEKCEEVLKEILDIEPYDEDMALMMIRLYVRSGKRSKAIIYYNTFRNRLAGGLGIEPSEKLRKAYEEIKAASAELSEKDVAGRMSRKEKSRQRTIKKRKREQDEIHVVSDCIGQIKYFWMADVVSKLSICNLFTCSSYLDENQLQALAYIEPEIAGEMEAYPACLIPDVRVARAFIRLIIAVCQEWKLIIEIHDKENMDDVSRLAFEYLLNEKIDTLHFL</sequence>
<dbReference type="SUPFAM" id="SSF46894">
    <property type="entry name" value="C-terminal effector domain of the bipartite response regulators"/>
    <property type="match status" value="1"/>
</dbReference>
<dbReference type="SUPFAM" id="SSF48452">
    <property type="entry name" value="TPR-like"/>
    <property type="match status" value="1"/>
</dbReference>
<dbReference type="InterPro" id="IPR016032">
    <property type="entry name" value="Sig_transdc_resp-reg_C-effctor"/>
</dbReference>
<dbReference type="InterPro" id="IPR036388">
    <property type="entry name" value="WH-like_DNA-bd_sf"/>
</dbReference>
<evidence type="ECO:0000259" key="2">
    <source>
        <dbReference type="SMART" id="SM01043"/>
    </source>
</evidence>
<dbReference type="STRING" id="1776384.GCA_900086585_03577"/>
<evidence type="ECO:0000313" key="3">
    <source>
        <dbReference type="EMBL" id="RHJ88022.1"/>
    </source>
</evidence>
<dbReference type="AlphaFoldDB" id="A0A415E317"/>
<dbReference type="InterPro" id="IPR011990">
    <property type="entry name" value="TPR-like_helical_dom_sf"/>
</dbReference>
<dbReference type="GO" id="GO:0006355">
    <property type="term" value="P:regulation of DNA-templated transcription"/>
    <property type="evidence" value="ECO:0007669"/>
    <property type="project" value="InterPro"/>
</dbReference>
<gene>
    <name evidence="3" type="ORF">DW099_06270</name>
</gene>
<name>A0A415E317_9FIRM</name>
<dbReference type="Gene3D" id="1.25.40.10">
    <property type="entry name" value="Tetratricopeptide repeat domain"/>
    <property type="match status" value="1"/>
</dbReference>
<dbReference type="InterPro" id="IPR019734">
    <property type="entry name" value="TPR_rpt"/>
</dbReference>
<organism evidence="3 4">
    <name type="scientific">Emergencia timonensis</name>
    <dbReference type="NCBI Taxonomy" id="1776384"/>
    <lineage>
        <taxon>Bacteria</taxon>
        <taxon>Bacillati</taxon>
        <taxon>Bacillota</taxon>
        <taxon>Clostridia</taxon>
        <taxon>Peptostreptococcales</taxon>
        <taxon>Anaerovoracaceae</taxon>
        <taxon>Emergencia</taxon>
    </lineage>
</organism>
<evidence type="ECO:0000313" key="4">
    <source>
        <dbReference type="Proteomes" id="UP000284841"/>
    </source>
</evidence>
<feature type="repeat" description="TPR" evidence="1">
    <location>
        <begin position="161"/>
        <end position="194"/>
    </location>
</feature>
<protein>
    <recommendedName>
        <fullName evidence="2">Bacterial transcriptional activator domain-containing protein</fullName>
    </recommendedName>
</protein>
<dbReference type="InterPro" id="IPR051677">
    <property type="entry name" value="AfsR-DnrI-RedD_regulator"/>
</dbReference>
<dbReference type="RefSeq" id="WP_118334486.1">
    <property type="nucleotide sequence ID" value="NZ_AP025567.1"/>
</dbReference>
<evidence type="ECO:0000256" key="1">
    <source>
        <dbReference type="PROSITE-ProRule" id="PRU00339"/>
    </source>
</evidence>
<dbReference type="PANTHER" id="PTHR35807">
    <property type="entry name" value="TRANSCRIPTIONAL REGULATOR REDD-RELATED"/>
    <property type="match status" value="1"/>
</dbReference>
<dbReference type="Gene3D" id="1.10.10.10">
    <property type="entry name" value="Winged helix-like DNA-binding domain superfamily/Winged helix DNA-binding domain"/>
    <property type="match status" value="1"/>
</dbReference>
<dbReference type="InterPro" id="IPR005158">
    <property type="entry name" value="BTAD"/>
</dbReference>
<dbReference type="GO" id="GO:0003677">
    <property type="term" value="F:DNA binding"/>
    <property type="evidence" value="ECO:0007669"/>
    <property type="project" value="InterPro"/>
</dbReference>
<dbReference type="PROSITE" id="PS50005">
    <property type="entry name" value="TPR"/>
    <property type="match status" value="1"/>
</dbReference>
<dbReference type="Pfam" id="PF03704">
    <property type="entry name" value="BTAD"/>
    <property type="match status" value="1"/>
</dbReference>
<dbReference type="PANTHER" id="PTHR35807:SF2">
    <property type="entry name" value="TRANSCRIPTIONAL ACTIVATOR DOMAIN"/>
    <property type="match status" value="1"/>
</dbReference>
<dbReference type="OrthoDB" id="190810at2"/>
<dbReference type="Proteomes" id="UP000284841">
    <property type="component" value="Unassembled WGS sequence"/>
</dbReference>
<keyword evidence="1" id="KW-0802">TPR repeat</keyword>
<keyword evidence="4" id="KW-1185">Reference proteome</keyword>
<comment type="caution">
    <text evidence="3">The sequence shown here is derived from an EMBL/GenBank/DDBJ whole genome shotgun (WGS) entry which is preliminary data.</text>
</comment>
<dbReference type="EMBL" id="QRMS01000002">
    <property type="protein sequence ID" value="RHJ88022.1"/>
    <property type="molecule type" value="Genomic_DNA"/>
</dbReference>
<feature type="domain" description="Bacterial transcriptional activator" evidence="2">
    <location>
        <begin position="103"/>
        <end position="245"/>
    </location>
</feature>
<reference evidence="3 4" key="1">
    <citation type="submission" date="2018-08" db="EMBL/GenBank/DDBJ databases">
        <title>A genome reference for cultivated species of the human gut microbiota.</title>
        <authorList>
            <person name="Zou Y."/>
            <person name="Xue W."/>
            <person name="Luo G."/>
        </authorList>
    </citation>
    <scope>NUCLEOTIDE SEQUENCE [LARGE SCALE GENOMIC DNA]</scope>
    <source>
        <strain evidence="3 4">AM07-24</strain>
    </source>
</reference>
<accession>A0A415E317</accession>